<gene>
    <name evidence="2" type="ORF">SAMN05421731_10468</name>
</gene>
<organism evidence="2 3">
    <name type="scientific">Acinetobacter puyangensis</name>
    <dbReference type="NCBI Taxonomy" id="1096779"/>
    <lineage>
        <taxon>Bacteria</taxon>
        <taxon>Pseudomonadati</taxon>
        <taxon>Pseudomonadota</taxon>
        <taxon>Gammaproteobacteria</taxon>
        <taxon>Moraxellales</taxon>
        <taxon>Moraxellaceae</taxon>
        <taxon>Acinetobacter</taxon>
    </lineage>
</organism>
<sequence length="87" mass="10224">MNNLSTSQQLKRLETKRRSLFITSILQPVFMFLIIYYFIGLQSAQDFPVIIGIAVLLVILNLLQLLYYHVKYKKLKRTDMQTSVDVK</sequence>
<evidence type="ECO:0000313" key="3">
    <source>
        <dbReference type="Proteomes" id="UP000219042"/>
    </source>
</evidence>
<accession>A0A240E7J3</accession>
<evidence type="ECO:0000256" key="1">
    <source>
        <dbReference type="SAM" id="Phobius"/>
    </source>
</evidence>
<dbReference type="EMBL" id="OANT01000004">
    <property type="protein sequence ID" value="SNX44717.1"/>
    <property type="molecule type" value="Genomic_DNA"/>
</dbReference>
<dbReference type="AlphaFoldDB" id="A0A240E7J3"/>
<dbReference type="Proteomes" id="UP000219042">
    <property type="component" value="Unassembled WGS sequence"/>
</dbReference>
<keyword evidence="1" id="KW-0812">Transmembrane</keyword>
<keyword evidence="3" id="KW-1185">Reference proteome</keyword>
<keyword evidence="1" id="KW-1133">Transmembrane helix</keyword>
<name>A0A240E7J3_9GAMM</name>
<feature type="transmembrane region" description="Helical" evidence="1">
    <location>
        <begin position="47"/>
        <end position="68"/>
    </location>
</feature>
<proteinExistence type="predicted"/>
<evidence type="ECO:0000313" key="2">
    <source>
        <dbReference type="EMBL" id="SNX44717.1"/>
    </source>
</evidence>
<feature type="transmembrane region" description="Helical" evidence="1">
    <location>
        <begin position="20"/>
        <end position="41"/>
    </location>
</feature>
<protein>
    <submittedName>
        <fullName evidence="2">Uncharacterized protein</fullName>
    </submittedName>
</protein>
<keyword evidence="1" id="KW-0472">Membrane</keyword>
<reference evidence="3" key="1">
    <citation type="submission" date="2016-09" db="EMBL/GenBank/DDBJ databases">
        <authorList>
            <person name="Varghese N."/>
            <person name="Submissions S."/>
        </authorList>
    </citation>
    <scope>NUCLEOTIDE SEQUENCE [LARGE SCALE GENOMIC DNA]</scope>
    <source>
        <strain evidence="3">ANC 4466</strain>
    </source>
</reference>